<evidence type="ECO:0000313" key="4">
    <source>
        <dbReference type="EMBL" id="WNG43455.1"/>
    </source>
</evidence>
<dbReference type="InterPro" id="IPR029039">
    <property type="entry name" value="Flavoprotein-like_sf"/>
</dbReference>
<evidence type="ECO:0000256" key="2">
    <source>
        <dbReference type="ARBA" id="ARBA00023002"/>
    </source>
</evidence>
<dbReference type="Proteomes" id="UP001611383">
    <property type="component" value="Chromosome"/>
</dbReference>
<organism evidence="4 5">
    <name type="scientific">Archangium minus</name>
    <dbReference type="NCBI Taxonomy" id="83450"/>
    <lineage>
        <taxon>Bacteria</taxon>
        <taxon>Pseudomonadati</taxon>
        <taxon>Myxococcota</taxon>
        <taxon>Myxococcia</taxon>
        <taxon>Myxococcales</taxon>
        <taxon>Cystobacterineae</taxon>
        <taxon>Archangiaceae</taxon>
        <taxon>Archangium</taxon>
    </lineage>
</organism>
<name>A0ABY9WLZ4_9BACT</name>
<proteinExistence type="inferred from homology"/>
<gene>
    <name evidence="4" type="ORF">F0U60_04590</name>
</gene>
<dbReference type="PANTHER" id="PTHR10204">
    <property type="entry name" value="NAD P H OXIDOREDUCTASE-RELATED"/>
    <property type="match status" value="1"/>
</dbReference>
<comment type="similarity">
    <text evidence="1">Belongs to the NAD(P)H dehydrogenase (quinone) family.</text>
</comment>
<dbReference type="EMBL" id="CP043494">
    <property type="protein sequence ID" value="WNG43455.1"/>
    <property type="molecule type" value="Genomic_DNA"/>
</dbReference>
<dbReference type="Gene3D" id="3.40.50.360">
    <property type="match status" value="1"/>
</dbReference>
<evidence type="ECO:0000313" key="5">
    <source>
        <dbReference type="Proteomes" id="UP001611383"/>
    </source>
</evidence>
<dbReference type="SUPFAM" id="SSF52218">
    <property type="entry name" value="Flavoproteins"/>
    <property type="match status" value="1"/>
</dbReference>
<reference evidence="4 5" key="1">
    <citation type="submission" date="2019-08" db="EMBL/GenBank/DDBJ databases">
        <title>Archangium and Cystobacter genomes.</title>
        <authorList>
            <person name="Chen I.-C.K."/>
            <person name="Wielgoss S."/>
        </authorList>
    </citation>
    <scope>NUCLEOTIDE SEQUENCE [LARGE SCALE GENOMIC DNA]</scope>
    <source>
        <strain evidence="4 5">Cbm 6</strain>
    </source>
</reference>
<evidence type="ECO:0000259" key="3">
    <source>
        <dbReference type="Pfam" id="PF02525"/>
    </source>
</evidence>
<protein>
    <submittedName>
        <fullName evidence="4">NAD(P)H-dependent oxidoreductase</fullName>
    </submittedName>
</protein>
<dbReference type="InterPro" id="IPR051545">
    <property type="entry name" value="NAD(P)H_dehydrogenase_qn"/>
</dbReference>
<dbReference type="PANTHER" id="PTHR10204:SF34">
    <property type="entry name" value="NAD(P)H DEHYDROGENASE [QUINONE] 1 ISOFORM 1"/>
    <property type="match status" value="1"/>
</dbReference>
<dbReference type="RefSeq" id="WP_395814416.1">
    <property type="nucleotide sequence ID" value="NZ_CP043494.1"/>
</dbReference>
<evidence type="ECO:0000256" key="1">
    <source>
        <dbReference type="ARBA" id="ARBA00006252"/>
    </source>
</evidence>
<keyword evidence="2" id="KW-0560">Oxidoreductase</keyword>
<accession>A0ABY9WLZ4</accession>
<dbReference type="Pfam" id="PF02525">
    <property type="entry name" value="Flavodoxin_2"/>
    <property type="match status" value="1"/>
</dbReference>
<sequence>MNVFIVHAHPEPKSFNGALTRHAQSVLTAQGHQVVVSDLYAMGWDPVSDRRNFVTSKDPTFFKQQQEELHAREGGGFTPAIKTELEKLLRCDVLIFQFPLWWFSFPAILKGWVDRVFAMGTIYGGGQWFDAGKLRGKRAMLSLTTGGSESIFSEVGLFGSLDQLLLPIHYGILRFTGFDVLPPFVAWSAAHVGDEGRARYLEQYGQRLVSLGTTEPLRFLPLSEYDPVTFTRRQG</sequence>
<feature type="domain" description="Flavodoxin-like fold" evidence="3">
    <location>
        <begin position="1"/>
        <end position="208"/>
    </location>
</feature>
<keyword evidence="5" id="KW-1185">Reference proteome</keyword>
<dbReference type="InterPro" id="IPR003680">
    <property type="entry name" value="Flavodoxin_fold"/>
</dbReference>